<accession>A0AA36ENU2</accession>
<dbReference type="Proteomes" id="UP001177003">
    <property type="component" value="Chromosome 8"/>
</dbReference>
<protein>
    <submittedName>
        <fullName evidence="1">Uncharacterized protein</fullName>
    </submittedName>
</protein>
<organism evidence="1 2">
    <name type="scientific">Lactuca saligna</name>
    <name type="common">Willowleaf lettuce</name>
    <dbReference type="NCBI Taxonomy" id="75948"/>
    <lineage>
        <taxon>Eukaryota</taxon>
        <taxon>Viridiplantae</taxon>
        <taxon>Streptophyta</taxon>
        <taxon>Embryophyta</taxon>
        <taxon>Tracheophyta</taxon>
        <taxon>Spermatophyta</taxon>
        <taxon>Magnoliopsida</taxon>
        <taxon>eudicotyledons</taxon>
        <taxon>Gunneridae</taxon>
        <taxon>Pentapetalae</taxon>
        <taxon>asterids</taxon>
        <taxon>campanulids</taxon>
        <taxon>Asterales</taxon>
        <taxon>Asteraceae</taxon>
        <taxon>Cichorioideae</taxon>
        <taxon>Cichorieae</taxon>
        <taxon>Lactucinae</taxon>
        <taxon>Lactuca</taxon>
    </lineage>
</organism>
<dbReference type="AlphaFoldDB" id="A0AA36ENU2"/>
<keyword evidence="2" id="KW-1185">Reference proteome</keyword>
<name>A0AA36ENU2_LACSI</name>
<proteinExistence type="predicted"/>
<sequence length="152" mass="17266">MVNSLIRLRDLWYSLRSRNLGLVDSDCKTQIVFPVIPRPHRQIKRGKLPLHAFRSIPKISTGLCTSRANRRLDMNFRRKYVSATPSGVLMLEGNDMVPFFNIGINTMVTFSHVGGNYAVIVTGQCGKRSEKREFWYGLPVVPISKDIQEGQS</sequence>
<evidence type="ECO:0000313" key="2">
    <source>
        <dbReference type="Proteomes" id="UP001177003"/>
    </source>
</evidence>
<reference evidence="1" key="1">
    <citation type="submission" date="2023-04" db="EMBL/GenBank/DDBJ databases">
        <authorList>
            <person name="Vijverberg K."/>
            <person name="Xiong W."/>
            <person name="Schranz E."/>
        </authorList>
    </citation>
    <scope>NUCLEOTIDE SEQUENCE</scope>
</reference>
<gene>
    <name evidence="1" type="ORF">LSALG_LOCUS38859</name>
</gene>
<evidence type="ECO:0000313" key="1">
    <source>
        <dbReference type="EMBL" id="CAI9300205.1"/>
    </source>
</evidence>
<dbReference type="EMBL" id="OX465084">
    <property type="protein sequence ID" value="CAI9300205.1"/>
    <property type="molecule type" value="Genomic_DNA"/>
</dbReference>